<dbReference type="PANTHER" id="PTHR43196">
    <property type="entry name" value="SULFATE ADENYLYLTRANSFERASE SUBUNIT 2"/>
    <property type="match status" value="1"/>
</dbReference>
<protein>
    <submittedName>
        <fullName evidence="2">Phosphoadenosine phosphosulfate reductase family protein</fullName>
    </submittedName>
</protein>
<evidence type="ECO:0000259" key="1">
    <source>
        <dbReference type="Pfam" id="PF01507"/>
    </source>
</evidence>
<evidence type="ECO:0000313" key="2">
    <source>
        <dbReference type="EMBL" id="MDT8901860.1"/>
    </source>
</evidence>
<dbReference type="RefSeq" id="WP_413780363.1">
    <property type="nucleotide sequence ID" value="NZ_JAUOZS010000001.1"/>
</dbReference>
<gene>
    <name evidence="2" type="ORF">Q4T40_11435</name>
</gene>
<reference evidence="2 3" key="1">
    <citation type="submission" date="2023-07" db="EMBL/GenBank/DDBJ databases">
        <title>The novel representative of Negativicutes class, Anaeroselena agilis gen. nov. sp. nov.</title>
        <authorList>
            <person name="Prokofeva M.I."/>
            <person name="Elcheninov A.G."/>
            <person name="Klyukina A."/>
            <person name="Kublanov I.V."/>
            <person name="Frolov E.N."/>
            <person name="Podosokorskaya O.A."/>
        </authorList>
    </citation>
    <scope>NUCLEOTIDE SEQUENCE [LARGE SCALE GENOMIC DNA]</scope>
    <source>
        <strain evidence="2 3">4137-cl</strain>
    </source>
</reference>
<dbReference type="Proteomes" id="UP001254848">
    <property type="component" value="Unassembled WGS sequence"/>
</dbReference>
<dbReference type="InterPro" id="IPR014729">
    <property type="entry name" value="Rossmann-like_a/b/a_fold"/>
</dbReference>
<proteinExistence type="predicted"/>
<dbReference type="InterPro" id="IPR002500">
    <property type="entry name" value="PAPS_reduct_dom"/>
</dbReference>
<dbReference type="Pfam" id="PF01507">
    <property type="entry name" value="PAPS_reduct"/>
    <property type="match status" value="1"/>
</dbReference>
<keyword evidence="3" id="KW-1185">Reference proteome</keyword>
<name>A0ABU3NYJ2_9FIRM</name>
<dbReference type="Gene3D" id="3.40.50.620">
    <property type="entry name" value="HUPs"/>
    <property type="match status" value="1"/>
</dbReference>
<dbReference type="EMBL" id="JAUOZS010000001">
    <property type="protein sequence ID" value="MDT8901860.1"/>
    <property type="molecule type" value="Genomic_DNA"/>
</dbReference>
<comment type="caution">
    <text evidence="2">The sequence shown here is derived from an EMBL/GenBank/DDBJ whole genome shotgun (WGS) entry which is preliminary data.</text>
</comment>
<feature type="domain" description="Phosphoadenosine phosphosulphate reductase" evidence="1">
    <location>
        <begin position="119"/>
        <end position="197"/>
    </location>
</feature>
<organism evidence="2 3">
    <name type="scientific">Anaeroselena agilis</name>
    <dbReference type="NCBI Taxonomy" id="3063788"/>
    <lineage>
        <taxon>Bacteria</taxon>
        <taxon>Bacillati</taxon>
        <taxon>Bacillota</taxon>
        <taxon>Negativicutes</taxon>
        <taxon>Acetonemataceae</taxon>
        <taxon>Anaeroselena</taxon>
    </lineage>
</organism>
<evidence type="ECO:0000313" key="3">
    <source>
        <dbReference type="Proteomes" id="UP001254848"/>
    </source>
</evidence>
<dbReference type="PANTHER" id="PTHR43196:SF2">
    <property type="entry name" value="PHOSPHOADENOSINE PHOSPHOSULFATE REDUCTASE"/>
    <property type="match status" value="1"/>
</dbReference>
<dbReference type="SUPFAM" id="SSF52402">
    <property type="entry name" value="Adenine nucleotide alpha hydrolases-like"/>
    <property type="match status" value="1"/>
</dbReference>
<dbReference type="InterPro" id="IPR050128">
    <property type="entry name" value="Sulfate_adenylyltrnsfr_sub2"/>
</dbReference>
<accession>A0ABU3NYJ2</accession>
<sequence length="283" mass="33135">MYQKQDLFTGKFSDPVADTIRILQENEPPEGYYLAYSGGKDSIALKWCADQAGVKYDAHYKITTVDPPELIYHMREYAPDVSQDRGEWSMWNLILHKKMPPTRNARYCCSCQKESSSGGRILLTGIRWAESPKRAKRAIIENDIRAHIANEKKSRLIINPIAPWADADVWGLIRQKRLPYPALYDQGFKRLGCVLCPLVSNAHRQMEEKRWPKIAAMYRWTFNKLYEIYGREHFALSRTWKSGDAIYEWYMGRLKLSPEQQYYLDLFEMENFGDEDDTFYEAG</sequence>